<dbReference type="AlphaFoldDB" id="A0A0A9EH90"/>
<keyword evidence="1" id="KW-0472">Membrane</keyword>
<keyword evidence="1" id="KW-0812">Transmembrane</keyword>
<dbReference type="EMBL" id="GBRH01200680">
    <property type="protein sequence ID" value="JAD97215.1"/>
    <property type="molecule type" value="Transcribed_RNA"/>
</dbReference>
<protein>
    <submittedName>
        <fullName evidence="2">Uncharacterized protein</fullName>
    </submittedName>
</protein>
<reference evidence="2" key="1">
    <citation type="submission" date="2014-09" db="EMBL/GenBank/DDBJ databases">
        <authorList>
            <person name="Magalhaes I.L.F."/>
            <person name="Oliveira U."/>
            <person name="Santos F.R."/>
            <person name="Vidigal T.H.D.A."/>
            <person name="Brescovit A.D."/>
            <person name="Santos A.J."/>
        </authorList>
    </citation>
    <scope>NUCLEOTIDE SEQUENCE</scope>
    <source>
        <tissue evidence="2">Shoot tissue taken approximately 20 cm above the soil surface</tissue>
    </source>
</reference>
<feature type="transmembrane region" description="Helical" evidence="1">
    <location>
        <begin position="12"/>
        <end position="35"/>
    </location>
</feature>
<reference evidence="2" key="2">
    <citation type="journal article" date="2015" name="Data Brief">
        <title>Shoot transcriptome of the giant reed, Arundo donax.</title>
        <authorList>
            <person name="Barrero R.A."/>
            <person name="Guerrero F.D."/>
            <person name="Moolhuijzen P."/>
            <person name="Goolsby J.A."/>
            <person name="Tidwell J."/>
            <person name="Bellgard S.E."/>
            <person name="Bellgard M.I."/>
        </authorList>
    </citation>
    <scope>NUCLEOTIDE SEQUENCE</scope>
    <source>
        <tissue evidence="2">Shoot tissue taken approximately 20 cm above the soil surface</tissue>
    </source>
</reference>
<keyword evidence="1" id="KW-1133">Transmembrane helix</keyword>
<name>A0A0A9EH90_ARUDO</name>
<organism evidence="2">
    <name type="scientific">Arundo donax</name>
    <name type="common">Giant reed</name>
    <name type="synonym">Donax arundinaceus</name>
    <dbReference type="NCBI Taxonomy" id="35708"/>
    <lineage>
        <taxon>Eukaryota</taxon>
        <taxon>Viridiplantae</taxon>
        <taxon>Streptophyta</taxon>
        <taxon>Embryophyta</taxon>
        <taxon>Tracheophyta</taxon>
        <taxon>Spermatophyta</taxon>
        <taxon>Magnoliopsida</taxon>
        <taxon>Liliopsida</taxon>
        <taxon>Poales</taxon>
        <taxon>Poaceae</taxon>
        <taxon>PACMAD clade</taxon>
        <taxon>Arundinoideae</taxon>
        <taxon>Arundineae</taxon>
        <taxon>Arundo</taxon>
    </lineage>
</organism>
<evidence type="ECO:0000313" key="2">
    <source>
        <dbReference type="EMBL" id="JAD97215.1"/>
    </source>
</evidence>
<evidence type="ECO:0000256" key="1">
    <source>
        <dbReference type="SAM" id="Phobius"/>
    </source>
</evidence>
<sequence>MICNSSLLRCYFLYLFCGHVTVSLSWSFCGALWFVESNFAVVSRKTLICKHSCLPLDH</sequence>
<accession>A0A0A9EH90</accession>
<proteinExistence type="predicted"/>